<feature type="compositionally biased region" description="Low complexity" evidence="19">
    <location>
        <begin position="871"/>
        <end position="885"/>
    </location>
</feature>
<dbReference type="PANTHER" id="PTHR47976">
    <property type="entry name" value="G-TYPE LECTIN S-RECEPTOR-LIKE SERINE/THREONINE-PROTEIN KINASE SD2-5"/>
    <property type="match status" value="1"/>
</dbReference>
<dbReference type="OrthoDB" id="1530339at2759"/>
<dbReference type="CDD" id="cd00028">
    <property type="entry name" value="B_lectin"/>
    <property type="match status" value="1"/>
</dbReference>
<evidence type="ECO:0000256" key="9">
    <source>
        <dbReference type="ARBA" id="ARBA00022840"/>
    </source>
</evidence>
<gene>
    <name evidence="25" type="ORF">F511_22555</name>
</gene>
<dbReference type="Pfam" id="PF00069">
    <property type="entry name" value="Pkinase"/>
    <property type="match status" value="1"/>
</dbReference>
<organism evidence="25 26">
    <name type="scientific">Dorcoceras hygrometricum</name>
    <dbReference type="NCBI Taxonomy" id="472368"/>
    <lineage>
        <taxon>Eukaryota</taxon>
        <taxon>Viridiplantae</taxon>
        <taxon>Streptophyta</taxon>
        <taxon>Embryophyta</taxon>
        <taxon>Tracheophyta</taxon>
        <taxon>Spermatophyta</taxon>
        <taxon>Magnoliopsida</taxon>
        <taxon>eudicotyledons</taxon>
        <taxon>Gunneridae</taxon>
        <taxon>Pentapetalae</taxon>
        <taxon>asterids</taxon>
        <taxon>lamiids</taxon>
        <taxon>Lamiales</taxon>
        <taxon>Gesneriaceae</taxon>
        <taxon>Didymocarpoideae</taxon>
        <taxon>Trichosporeae</taxon>
        <taxon>Loxocarpinae</taxon>
        <taxon>Dorcoceras</taxon>
    </lineage>
</organism>
<accession>A0A2Z7CYS7</accession>
<dbReference type="Gene3D" id="2.90.10.10">
    <property type="entry name" value="Bulb-type lectin domain"/>
    <property type="match status" value="1"/>
</dbReference>
<comment type="catalytic activity">
    <reaction evidence="16 17">
        <text>L-seryl-[protein] + ATP = O-phospho-L-seryl-[protein] + ADP + H(+)</text>
        <dbReference type="Rhea" id="RHEA:17989"/>
        <dbReference type="Rhea" id="RHEA-COMP:9863"/>
        <dbReference type="Rhea" id="RHEA-COMP:11604"/>
        <dbReference type="ChEBI" id="CHEBI:15378"/>
        <dbReference type="ChEBI" id="CHEBI:29999"/>
        <dbReference type="ChEBI" id="CHEBI:30616"/>
        <dbReference type="ChEBI" id="CHEBI:83421"/>
        <dbReference type="ChEBI" id="CHEBI:456216"/>
        <dbReference type="EC" id="2.7.11.1"/>
    </reaction>
</comment>
<evidence type="ECO:0000256" key="6">
    <source>
        <dbReference type="ARBA" id="ARBA00022729"/>
    </source>
</evidence>
<evidence type="ECO:0000256" key="12">
    <source>
        <dbReference type="ARBA" id="ARBA00023157"/>
    </source>
</evidence>
<feature type="region of interest" description="Disordered" evidence="19">
    <location>
        <begin position="853"/>
        <end position="892"/>
    </location>
</feature>
<dbReference type="PANTHER" id="PTHR47976:SF60">
    <property type="entry name" value="RECEPTOR-LIKE SERINE_THREONINE-PROTEIN KINASE"/>
    <property type="match status" value="1"/>
</dbReference>
<evidence type="ECO:0000256" key="18">
    <source>
        <dbReference type="PROSITE-ProRule" id="PRU10141"/>
    </source>
</evidence>
<dbReference type="SUPFAM" id="SSF51110">
    <property type="entry name" value="alpha-D-mannose-specific plant lectins"/>
    <property type="match status" value="1"/>
</dbReference>
<dbReference type="SMART" id="SM00220">
    <property type="entry name" value="S_TKc"/>
    <property type="match status" value="1"/>
</dbReference>
<keyword evidence="9 17" id="KW-0067">ATP-binding</keyword>
<dbReference type="Proteomes" id="UP000250235">
    <property type="component" value="Unassembled WGS sequence"/>
</dbReference>
<feature type="chain" id="PRO_5016381088" description="Receptor-like serine/threonine-protein kinase" evidence="21">
    <location>
        <begin position="38"/>
        <end position="892"/>
    </location>
</feature>
<dbReference type="PROSITE" id="PS50948">
    <property type="entry name" value="PAN"/>
    <property type="match status" value="1"/>
</dbReference>
<sequence>MGSSATIAWSPFCLTSSFNRRFAIILLCCMLFPSALSGPVYSSISPNFTASYYHYIDTSGAFLASRNGSFQAQIINLKPENRSFYLVVVHVSSRAIIWSANRNTPISESSEFRFSRDGMTLFNDQKQPIWSTPHNLAPVTSLQLLESGNLVMLDGANNTLWESFDLPTDVIVAGQRLNVGKSLVASNSDGDLADGICSLVVGNNDAMIRWNGMNYWELSMAPNAVRNAWAVEYMVMNYTGVYLMGKNGAQVVIRIPLHSSDDVVDDPSAFRIMKLESSGVVSVLKLSSGGSSKQEFKTPDDSCRIPSTCWKLGYCTNGGTCQCAPGFHSASSSSEPICVPTDGSLALPGPCNGSQPNITNIKYSALGRDVDYFSNDFSNPMLQNVNLTACKNLCSGNCSCLGFFYSQGSGSCYVIENQIGSMATKMSWSTDKDRLGYIKTIVVGTQIGVKGSKKSDFPVLVAILLPSGVMVIAMVAFLIWLRRRRIKRRWSRSMNSKLGRGSSMSAEEEMDFVSIPGLPVRFVYEELVIATESFKTQIGSGGFGTVYKGTLEDGEDVAVKKITCLGAQGRREFLTEIAVIGKIHHVNLVRLKGFCAHGGQKFLVYEFMDRGSLDATLFRADPVMEWKERYNIALGTARGLAYLHTGCEHKIIHCDVKPENILLHDKSQVKISDFGLSKLLSPEESNLFTTLRGTRGYLAPEWLTSSAISDKTDVYSYGMVLLEIIRGKKNSSPQMRSANSRTDSNRGNSRSSPSSVESGQRPIYFPLFVLDMHEEGRYMGLADPRLMGRVASEEVEKLVRIALCCVQEEPNLRPSMANVVGMLEGVMPLGEPQLESLNFLRFYGRRFTEESRLGGDDEQNELRLYRQPTGTNTSSSYNSLSYMSSQEVSGPR</sequence>
<evidence type="ECO:0000259" key="24">
    <source>
        <dbReference type="PROSITE" id="PS50948"/>
    </source>
</evidence>
<keyword evidence="4 17" id="KW-0808">Transferase</keyword>
<comment type="catalytic activity">
    <reaction evidence="15 17">
        <text>L-threonyl-[protein] + ATP = O-phospho-L-threonyl-[protein] + ADP + H(+)</text>
        <dbReference type="Rhea" id="RHEA:46608"/>
        <dbReference type="Rhea" id="RHEA-COMP:11060"/>
        <dbReference type="Rhea" id="RHEA-COMP:11605"/>
        <dbReference type="ChEBI" id="CHEBI:15378"/>
        <dbReference type="ChEBI" id="CHEBI:30013"/>
        <dbReference type="ChEBI" id="CHEBI:30616"/>
        <dbReference type="ChEBI" id="CHEBI:61977"/>
        <dbReference type="ChEBI" id="CHEBI:456216"/>
        <dbReference type="EC" id="2.7.11.1"/>
    </reaction>
</comment>
<dbReference type="Gene3D" id="3.30.200.20">
    <property type="entry name" value="Phosphorylase Kinase, domain 1"/>
    <property type="match status" value="1"/>
</dbReference>
<evidence type="ECO:0000256" key="8">
    <source>
        <dbReference type="ARBA" id="ARBA00022777"/>
    </source>
</evidence>
<feature type="region of interest" description="Disordered" evidence="19">
    <location>
        <begin position="731"/>
        <end position="758"/>
    </location>
</feature>
<dbReference type="GO" id="GO:0005524">
    <property type="term" value="F:ATP binding"/>
    <property type="evidence" value="ECO:0007669"/>
    <property type="project" value="UniProtKB-UniRule"/>
</dbReference>
<evidence type="ECO:0000256" key="3">
    <source>
        <dbReference type="ARBA" id="ARBA00022536"/>
    </source>
</evidence>
<keyword evidence="3" id="KW-0245">EGF-like domain</keyword>
<keyword evidence="25" id="KW-0430">Lectin</keyword>
<dbReference type="InterPro" id="IPR017441">
    <property type="entry name" value="Protein_kinase_ATP_BS"/>
</dbReference>
<evidence type="ECO:0000259" key="23">
    <source>
        <dbReference type="PROSITE" id="PS50927"/>
    </source>
</evidence>
<dbReference type="AlphaFoldDB" id="A0A2Z7CYS7"/>
<dbReference type="GO" id="GO:0030246">
    <property type="term" value="F:carbohydrate binding"/>
    <property type="evidence" value="ECO:0007669"/>
    <property type="project" value="UniProtKB-KW"/>
</dbReference>
<keyword evidence="8 17" id="KW-0418">Kinase</keyword>
<keyword evidence="12" id="KW-1015">Disulfide bond</keyword>
<keyword evidence="11 20" id="KW-0472">Membrane</keyword>
<keyword evidence="6 21" id="KW-0732">Signal</keyword>
<dbReference type="PROSITE" id="PS00108">
    <property type="entry name" value="PROTEIN_KINASE_ST"/>
    <property type="match status" value="1"/>
</dbReference>
<dbReference type="GO" id="GO:0016020">
    <property type="term" value="C:membrane"/>
    <property type="evidence" value="ECO:0007669"/>
    <property type="project" value="UniProtKB-SubCell"/>
</dbReference>
<evidence type="ECO:0000256" key="17">
    <source>
        <dbReference type="PIRNR" id="PIRNR000641"/>
    </source>
</evidence>
<dbReference type="FunFam" id="1.10.510.10:FF:000621">
    <property type="entry name" value="Serine/threonine-protein kinase"/>
    <property type="match status" value="1"/>
</dbReference>
<feature type="compositionally biased region" description="Low complexity" evidence="19">
    <location>
        <begin position="745"/>
        <end position="758"/>
    </location>
</feature>
<evidence type="ECO:0000256" key="7">
    <source>
        <dbReference type="ARBA" id="ARBA00022741"/>
    </source>
</evidence>
<dbReference type="GO" id="GO:0106310">
    <property type="term" value="F:protein serine kinase activity"/>
    <property type="evidence" value="ECO:0007669"/>
    <property type="project" value="RHEA"/>
</dbReference>
<evidence type="ECO:0000256" key="15">
    <source>
        <dbReference type="ARBA" id="ARBA00047899"/>
    </source>
</evidence>
<dbReference type="Gene3D" id="1.10.510.10">
    <property type="entry name" value="Transferase(Phosphotransferase) domain 1"/>
    <property type="match status" value="1"/>
</dbReference>
<dbReference type="InterPro" id="IPR000719">
    <property type="entry name" value="Prot_kinase_dom"/>
</dbReference>
<comment type="similarity">
    <text evidence="17">Belongs to the protein kinase superfamily. Ser/Thr protein kinase family.</text>
</comment>
<evidence type="ECO:0000313" key="25">
    <source>
        <dbReference type="EMBL" id="KZV52352.1"/>
    </source>
</evidence>
<feature type="compositionally biased region" description="Basic and acidic residues" evidence="19">
    <location>
        <begin position="853"/>
        <end position="864"/>
    </location>
</feature>
<evidence type="ECO:0000256" key="4">
    <source>
        <dbReference type="ARBA" id="ARBA00022679"/>
    </source>
</evidence>
<evidence type="ECO:0000256" key="21">
    <source>
        <dbReference type="SAM" id="SignalP"/>
    </source>
</evidence>
<dbReference type="PROSITE" id="PS00107">
    <property type="entry name" value="PROTEIN_KINASE_ATP"/>
    <property type="match status" value="1"/>
</dbReference>
<dbReference type="PROSITE" id="PS50011">
    <property type="entry name" value="PROTEIN_KINASE_DOM"/>
    <property type="match status" value="1"/>
</dbReference>
<dbReference type="InterPro" id="IPR011009">
    <property type="entry name" value="Kinase-like_dom_sf"/>
</dbReference>
<dbReference type="InterPro" id="IPR024171">
    <property type="entry name" value="SRK-like_kinase"/>
</dbReference>
<evidence type="ECO:0000256" key="19">
    <source>
        <dbReference type="SAM" id="MobiDB-lite"/>
    </source>
</evidence>
<dbReference type="InterPro" id="IPR001480">
    <property type="entry name" value="Bulb-type_lectin_dom"/>
</dbReference>
<dbReference type="SUPFAM" id="SSF56112">
    <property type="entry name" value="Protein kinase-like (PK-like)"/>
    <property type="match status" value="1"/>
</dbReference>
<feature type="binding site" evidence="18">
    <location>
        <position position="561"/>
    </location>
    <ligand>
        <name>ATP</name>
        <dbReference type="ChEBI" id="CHEBI:30616"/>
    </ligand>
</feature>
<evidence type="ECO:0000256" key="2">
    <source>
        <dbReference type="ARBA" id="ARBA00022527"/>
    </source>
</evidence>
<dbReference type="CDD" id="cd01098">
    <property type="entry name" value="PAN_AP_plant"/>
    <property type="match status" value="1"/>
</dbReference>
<comment type="subcellular location">
    <subcellularLocation>
        <location evidence="1">Membrane</location>
        <topology evidence="1">Single-pass membrane protein</topology>
    </subcellularLocation>
</comment>
<evidence type="ECO:0000256" key="11">
    <source>
        <dbReference type="ARBA" id="ARBA00023136"/>
    </source>
</evidence>
<dbReference type="FunFam" id="3.30.200.20:FF:000178">
    <property type="entry name" value="serine/threonine-protein kinase PBS1-like"/>
    <property type="match status" value="1"/>
</dbReference>
<keyword evidence="2 17" id="KW-0723">Serine/threonine-protein kinase</keyword>
<dbReference type="PIRSF" id="PIRSF000641">
    <property type="entry name" value="SRK"/>
    <property type="match status" value="1"/>
</dbReference>
<evidence type="ECO:0000256" key="10">
    <source>
        <dbReference type="ARBA" id="ARBA00022989"/>
    </source>
</evidence>
<dbReference type="InterPro" id="IPR051343">
    <property type="entry name" value="G-type_lectin_kinases/EP1-like"/>
</dbReference>
<dbReference type="InterPro" id="IPR008271">
    <property type="entry name" value="Ser/Thr_kinase_AS"/>
</dbReference>
<dbReference type="SMART" id="SM00108">
    <property type="entry name" value="B_lectin"/>
    <property type="match status" value="1"/>
</dbReference>
<evidence type="ECO:0000256" key="5">
    <source>
        <dbReference type="ARBA" id="ARBA00022692"/>
    </source>
</evidence>
<feature type="signal peptide" evidence="21">
    <location>
        <begin position="1"/>
        <end position="37"/>
    </location>
</feature>
<keyword evidence="14" id="KW-0325">Glycoprotein</keyword>
<feature type="domain" description="Protein kinase" evidence="22">
    <location>
        <begin position="532"/>
        <end position="834"/>
    </location>
</feature>
<dbReference type="InterPro" id="IPR036426">
    <property type="entry name" value="Bulb-type_lectin_dom_sf"/>
</dbReference>
<dbReference type="EC" id="2.7.11.1" evidence="17"/>
<evidence type="ECO:0000256" key="16">
    <source>
        <dbReference type="ARBA" id="ARBA00048679"/>
    </source>
</evidence>
<keyword evidence="5 20" id="KW-0812">Transmembrane</keyword>
<dbReference type="InterPro" id="IPR003609">
    <property type="entry name" value="Pan_app"/>
</dbReference>
<dbReference type="GO" id="GO:0004674">
    <property type="term" value="F:protein serine/threonine kinase activity"/>
    <property type="evidence" value="ECO:0007669"/>
    <property type="project" value="UniProtKB-KW"/>
</dbReference>
<keyword evidence="13 25" id="KW-0675">Receptor</keyword>
<dbReference type="CDD" id="cd14066">
    <property type="entry name" value="STKc_IRAK"/>
    <property type="match status" value="1"/>
</dbReference>
<feature type="domain" description="Apple" evidence="24">
    <location>
        <begin position="351"/>
        <end position="441"/>
    </location>
</feature>
<dbReference type="PROSITE" id="PS50927">
    <property type="entry name" value="BULB_LECTIN"/>
    <property type="match status" value="1"/>
</dbReference>
<keyword evidence="10 20" id="KW-1133">Transmembrane helix</keyword>
<evidence type="ECO:0000256" key="13">
    <source>
        <dbReference type="ARBA" id="ARBA00023170"/>
    </source>
</evidence>
<name>A0A2Z7CYS7_9LAMI</name>
<proteinExistence type="inferred from homology"/>
<protein>
    <recommendedName>
        <fullName evidence="17">Receptor-like serine/threonine-protein kinase</fullName>
        <ecNumber evidence="17">2.7.11.1</ecNumber>
    </recommendedName>
</protein>
<keyword evidence="26" id="KW-1185">Reference proteome</keyword>
<evidence type="ECO:0000256" key="20">
    <source>
        <dbReference type="SAM" id="Phobius"/>
    </source>
</evidence>
<feature type="transmembrane region" description="Helical" evidence="20">
    <location>
        <begin position="459"/>
        <end position="481"/>
    </location>
</feature>
<keyword evidence="7 17" id="KW-0547">Nucleotide-binding</keyword>
<feature type="domain" description="Bulb-type lectin" evidence="23">
    <location>
        <begin position="48"/>
        <end position="165"/>
    </location>
</feature>
<feature type="compositionally biased region" description="Polar residues" evidence="19">
    <location>
        <begin position="731"/>
        <end position="742"/>
    </location>
</feature>
<evidence type="ECO:0000256" key="14">
    <source>
        <dbReference type="ARBA" id="ARBA00023180"/>
    </source>
</evidence>
<reference evidence="25 26" key="1">
    <citation type="journal article" date="2015" name="Proc. Natl. Acad. Sci. U.S.A.">
        <title>The resurrection genome of Boea hygrometrica: A blueprint for survival of dehydration.</title>
        <authorList>
            <person name="Xiao L."/>
            <person name="Yang G."/>
            <person name="Zhang L."/>
            <person name="Yang X."/>
            <person name="Zhao S."/>
            <person name="Ji Z."/>
            <person name="Zhou Q."/>
            <person name="Hu M."/>
            <person name="Wang Y."/>
            <person name="Chen M."/>
            <person name="Xu Y."/>
            <person name="Jin H."/>
            <person name="Xiao X."/>
            <person name="Hu G."/>
            <person name="Bao F."/>
            <person name="Hu Y."/>
            <person name="Wan P."/>
            <person name="Li L."/>
            <person name="Deng X."/>
            <person name="Kuang T."/>
            <person name="Xiang C."/>
            <person name="Zhu J.K."/>
            <person name="Oliver M.J."/>
            <person name="He Y."/>
        </authorList>
    </citation>
    <scope>NUCLEOTIDE SEQUENCE [LARGE SCALE GENOMIC DNA]</scope>
    <source>
        <strain evidence="26">cv. XS01</strain>
    </source>
</reference>
<dbReference type="EMBL" id="KQ991092">
    <property type="protein sequence ID" value="KZV52352.1"/>
    <property type="molecule type" value="Genomic_DNA"/>
</dbReference>
<evidence type="ECO:0000313" key="26">
    <source>
        <dbReference type="Proteomes" id="UP000250235"/>
    </source>
</evidence>
<evidence type="ECO:0000259" key="22">
    <source>
        <dbReference type="PROSITE" id="PS50011"/>
    </source>
</evidence>
<evidence type="ECO:0000256" key="1">
    <source>
        <dbReference type="ARBA" id="ARBA00004167"/>
    </source>
</evidence>
<dbReference type="Pfam" id="PF01453">
    <property type="entry name" value="B_lectin"/>
    <property type="match status" value="1"/>
</dbReference>